<reference evidence="1" key="1">
    <citation type="submission" date="2021-06" db="EMBL/GenBank/DDBJ databases">
        <authorList>
            <person name="Kallberg Y."/>
            <person name="Tangrot J."/>
            <person name="Rosling A."/>
        </authorList>
    </citation>
    <scope>NUCLEOTIDE SEQUENCE</scope>
    <source>
        <strain evidence="1">IN212</strain>
    </source>
</reference>
<dbReference type="Proteomes" id="UP000789396">
    <property type="component" value="Unassembled WGS sequence"/>
</dbReference>
<organism evidence="1 2">
    <name type="scientific">Racocetra fulgida</name>
    <dbReference type="NCBI Taxonomy" id="60492"/>
    <lineage>
        <taxon>Eukaryota</taxon>
        <taxon>Fungi</taxon>
        <taxon>Fungi incertae sedis</taxon>
        <taxon>Mucoromycota</taxon>
        <taxon>Glomeromycotina</taxon>
        <taxon>Glomeromycetes</taxon>
        <taxon>Diversisporales</taxon>
        <taxon>Gigasporaceae</taxon>
        <taxon>Racocetra</taxon>
    </lineage>
</organism>
<dbReference type="AlphaFoldDB" id="A0A9N9NX90"/>
<name>A0A9N9NX90_9GLOM</name>
<keyword evidence="2" id="KW-1185">Reference proteome</keyword>
<evidence type="ECO:0000313" key="1">
    <source>
        <dbReference type="EMBL" id="CAG8765169.1"/>
    </source>
</evidence>
<gene>
    <name evidence="1" type="ORF">RFULGI_LOCUS14620</name>
</gene>
<sequence length="40" mass="4573">QNPIPNHPKRKTPEKKIMGVSKRILQARNPIIEVDIPTQS</sequence>
<comment type="caution">
    <text evidence="1">The sequence shown here is derived from an EMBL/GenBank/DDBJ whole genome shotgun (WGS) entry which is preliminary data.</text>
</comment>
<proteinExistence type="predicted"/>
<dbReference type="EMBL" id="CAJVPZ010043160">
    <property type="protein sequence ID" value="CAG8765169.1"/>
    <property type="molecule type" value="Genomic_DNA"/>
</dbReference>
<dbReference type="OrthoDB" id="10506634at2759"/>
<feature type="non-terminal residue" evidence="1">
    <location>
        <position position="1"/>
    </location>
</feature>
<evidence type="ECO:0000313" key="2">
    <source>
        <dbReference type="Proteomes" id="UP000789396"/>
    </source>
</evidence>
<accession>A0A9N9NX90</accession>
<protein>
    <submittedName>
        <fullName evidence="1">8910_t:CDS:1</fullName>
    </submittedName>
</protein>